<evidence type="ECO:0000256" key="2">
    <source>
        <dbReference type="SAM" id="Phobius"/>
    </source>
</evidence>
<protein>
    <recommendedName>
        <fullName evidence="5">DUF5667 domain-containing protein</fullName>
    </recommendedName>
</protein>
<keyword evidence="2" id="KW-0812">Transmembrane</keyword>
<reference evidence="3 4" key="1">
    <citation type="journal article" date="2016" name="Nat. Commun.">
        <title>Thousands of microbial genomes shed light on interconnected biogeochemical processes in an aquifer system.</title>
        <authorList>
            <person name="Anantharaman K."/>
            <person name="Brown C.T."/>
            <person name="Hug L.A."/>
            <person name="Sharon I."/>
            <person name="Castelle C.J."/>
            <person name="Probst A.J."/>
            <person name="Thomas B.C."/>
            <person name="Singh A."/>
            <person name="Wilkins M.J."/>
            <person name="Karaoz U."/>
            <person name="Brodie E.L."/>
            <person name="Williams K.H."/>
            <person name="Hubbard S.S."/>
            <person name="Banfield J.F."/>
        </authorList>
    </citation>
    <scope>NUCLEOTIDE SEQUENCE [LARGE SCALE GENOMIC DNA]</scope>
</reference>
<comment type="caution">
    <text evidence="3">The sequence shown here is derived from an EMBL/GenBank/DDBJ whole genome shotgun (WGS) entry which is preliminary data.</text>
</comment>
<sequence>MTEKELISKLKDLNSIKPRKEWVFSVKMQILGSGGNVVPDKATYKERLFDGFKSLYPLSYQRKLAYSFSVLMLTFVGVLGFAQYTVPGDVLFSVKKITEQGQASLTGESEIKASVENFKKRSQDLAEIVKNKKETNIPSAVQEVKDAAKSLTDALQKDPKLAKEIALEIKENKTFLDLSGEANIEADIKEASDILYKTIDAQMIADLEATTLTEEQQVLLEEIKDLYSQDKYSDALEKILLISVNSEAKVDVGSNVQSEPENTTQNEVKE</sequence>
<organism evidence="3 4">
    <name type="scientific">Candidatus Staskawiczbacteria bacterium RIFCSPHIGHO2_01_FULL_39_25</name>
    <dbReference type="NCBI Taxonomy" id="1802202"/>
    <lineage>
        <taxon>Bacteria</taxon>
        <taxon>Candidatus Staskawicziibacteriota</taxon>
    </lineage>
</organism>
<feature type="transmembrane region" description="Helical" evidence="2">
    <location>
        <begin position="64"/>
        <end position="86"/>
    </location>
</feature>
<dbReference type="STRING" id="1802202.A2730_03300"/>
<proteinExistence type="predicted"/>
<dbReference type="Proteomes" id="UP000176855">
    <property type="component" value="Unassembled WGS sequence"/>
</dbReference>
<evidence type="ECO:0000256" key="1">
    <source>
        <dbReference type="SAM" id="MobiDB-lite"/>
    </source>
</evidence>
<evidence type="ECO:0000313" key="4">
    <source>
        <dbReference type="Proteomes" id="UP000176855"/>
    </source>
</evidence>
<accession>A0A1G2HPF4</accession>
<evidence type="ECO:0000313" key="3">
    <source>
        <dbReference type="EMBL" id="OGZ64130.1"/>
    </source>
</evidence>
<gene>
    <name evidence="3" type="ORF">A2730_03300</name>
</gene>
<keyword evidence="2" id="KW-1133">Transmembrane helix</keyword>
<evidence type="ECO:0008006" key="5">
    <source>
        <dbReference type="Google" id="ProtNLM"/>
    </source>
</evidence>
<dbReference type="EMBL" id="MHOO01000008">
    <property type="protein sequence ID" value="OGZ64130.1"/>
    <property type="molecule type" value="Genomic_DNA"/>
</dbReference>
<keyword evidence="2" id="KW-0472">Membrane</keyword>
<feature type="compositionally biased region" description="Polar residues" evidence="1">
    <location>
        <begin position="254"/>
        <end position="270"/>
    </location>
</feature>
<name>A0A1G2HPF4_9BACT</name>
<dbReference type="AlphaFoldDB" id="A0A1G2HPF4"/>
<feature type="region of interest" description="Disordered" evidence="1">
    <location>
        <begin position="251"/>
        <end position="270"/>
    </location>
</feature>